<accession>A0A3B1IVA4</accession>
<protein>
    <recommendedName>
        <fullName evidence="8">Sema domain-containing protein</fullName>
    </recommendedName>
</protein>
<evidence type="ECO:0000256" key="1">
    <source>
        <dbReference type="ARBA" id="ARBA00009492"/>
    </source>
</evidence>
<dbReference type="InterPro" id="IPR027231">
    <property type="entry name" value="Semaphorin"/>
</dbReference>
<name>A0A3B1IVA4_ASTMX</name>
<dbReference type="InterPro" id="IPR036179">
    <property type="entry name" value="Ig-like_dom_sf"/>
</dbReference>
<dbReference type="GO" id="GO:0071526">
    <property type="term" value="P:semaphorin-plexin signaling pathway"/>
    <property type="evidence" value="ECO:0007669"/>
    <property type="project" value="TreeGrafter"/>
</dbReference>
<dbReference type="AlphaFoldDB" id="A0A3B1IVA4"/>
<dbReference type="Pfam" id="PF01403">
    <property type="entry name" value="Sema"/>
    <property type="match status" value="1"/>
</dbReference>
<dbReference type="PROSITE" id="PS51004">
    <property type="entry name" value="SEMA"/>
    <property type="match status" value="1"/>
</dbReference>
<keyword evidence="2" id="KW-0325">Glycoprotein</keyword>
<dbReference type="GO" id="GO:0043931">
    <property type="term" value="P:ossification involved in bone maturation"/>
    <property type="evidence" value="ECO:0007669"/>
    <property type="project" value="TreeGrafter"/>
</dbReference>
<keyword evidence="7" id="KW-1185">Reference proteome</keyword>
<comment type="caution">
    <text evidence="3">Lacks conserved residue(s) required for the propagation of feature annotation.</text>
</comment>
<evidence type="ECO:0008006" key="8">
    <source>
        <dbReference type="Google" id="ProtNLM"/>
    </source>
</evidence>
<dbReference type="Ensembl" id="ENSAMXT00000033643.1">
    <property type="protein sequence ID" value="ENSAMXP00000033495.1"/>
    <property type="gene ID" value="ENSAMXG00000040687.1"/>
</dbReference>
<feature type="domain" description="Sema" evidence="5">
    <location>
        <begin position="1"/>
        <end position="475"/>
    </location>
</feature>
<organism evidence="6 7">
    <name type="scientific">Astyanax mexicanus</name>
    <name type="common">Blind cave fish</name>
    <name type="synonym">Astyanax fasciatus mexicanus</name>
    <dbReference type="NCBI Taxonomy" id="7994"/>
    <lineage>
        <taxon>Eukaryota</taxon>
        <taxon>Metazoa</taxon>
        <taxon>Chordata</taxon>
        <taxon>Craniata</taxon>
        <taxon>Vertebrata</taxon>
        <taxon>Euteleostomi</taxon>
        <taxon>Actinopterygii</taxon>
        <taxon>Neopterygii</taxon>
        <taxon>Teleostei</taxon>
        <taxon>Ostariophysi</taxon>
        <taxon>Characiformes</taxon>
        <taxon>Characoidei</taxon>
        <taxon>Acestrorhamphidae</taxon>
        <taxon>Acestrorhamphinae</taxon>
        <taxon>Astyanax</taxon>
    </lineage>
</organism>
<sequence length="636" mass="71929">MGSGLRAVENLWYGFTGSLSTYHPHVATPPSNNRELQTALSRFLCLECSMPYTALSTALLALIWTQVVHSNLDNHKNAARIQIKAEDVFKRYDIRQPGEMWKLVKDPLSSDIYAGGPNGLYNLHQNELKMVKPSISLLTEGTNRTLFICEKIKEKDHKCCFLKPESDQNCFNVAQEVQINEASLLVDRTLFFTMSGDLNAQANLGLYKQSSKTSYTWPQGTTVAQKYVKIITKSTTLDGKLYSFQTVKNSNPDPETPLWISQVSHYCMGDKGGSKSLLQFRWTSMLSARLFCGKKENRTTFTELLDVAELEISGDTKIFALFKNVYNIRAVCVYKMSEIERIFKSAKFSYPKDSHISQNPGECVSNSQSLHATVLKFMEQRPEMEEWILPESDPLVFRHHLYSHLQVDNVNNKDVLLMTLENGRIHKVLKEENGHFIIAEYLPFDKKTHIHSMLLDRSEKTLYVSNSSQVVTINLRDCNHYGDAFNACGMANDPYCSCKNSSGASAEGVRREDHFFSADAGGPSIQRLSSSPRSPDLIPRHSKYYLTCPTLSKHASYTWIHDNKTVSECVSTEEQCLLLIESMSKKDEGWYVCQATEQEQSWTVTSNLLVENGASHLRVAPAVMTCLLLLISMIVF</sequence>
<dbReference type="InterPro" id="IPR007110">
    <property type="entry name" value="Ig-like_dom"/>
</dbReference>
<dbReference type="GO" id="GO:0000122">
    <property type="term" value="P:negative regulation of transcription by RNA polymerase II"/>
    <property type="evidence" value="ECO:0007669"/>
    <property type="project" value="TreeGrafter"/>
</dbReference>
<dbReference type="GO" id="GO:0030215">
    <property type="term" value="F:semaphorin receptor binding"/>
    <property type="evidence" value="ECO:0007669"/>
    <property type="project" value="InterPro"/>
</dbReference>
<dbReference type="SUPFAM" id="SSF101912">
    <property type="entry name" value="Sema domain"/>
    <property type="match status" value="1"/>
</dbReference>
<evidence type="ECO:0000259" key="4">
    <source>
        <dbReference type="PROSITE" id="PS50835"/>
    </source>
</evidence>
<feature type="domain" description="Ig-like" evidence="4">
    <location>
        <begin position="523"/>
        <end position="605"/>
    </location>
</feature>
<dbReference type="Bgee" id="ENSAMXG00000040687">
    <property type="expression patterns" value="Expressed in mesonephros and 14 other cell types or tissues"/>
</dbReference>
<dbReference type="Gene3D" id="2.60.40.10">
    <property type="entry name" value="Immunoglobulins"/>
    <property type="match status" value="1"/>
</dbReference>
<dbReference type="InterPro" id="IPR013783">
    <property type="entry name" value="Ig-like_fold"/>
</dbReference>
<dbReference type="GO" id="GO:0007411">
    <property type="term" value="P:axon guidance"/>
    <property type="evidence" value="ECO:0007669"/>
    <property type="project" value="TreeGrafter"/>
</dbReference>
<dbReference type="InterPro" id="IPR015943">
    <property type="entry name" value="WD40/YVTN_repeat-like_dom_sf"/>
</dbReference>
<dbReference type="InParanoid" id="A0A3B1IVA4"/>
<evidence type="ECO:0000256" key="2">
    <source>
        <dbReference type="ARBA" id="ARBA00023180"/>
    </source>
</evidence>
<dbReference type="GO" id="GO:0045499">
    <property type="term" value="F:chemorepellent activity"/>
    <property type="evidence" value="ECO:0007669"/>
    <property type="project" value="TreeGrafter"/>
</dbReference>
<comment type="similarity">
    <text evidence="1">Belongs to the semaphorin family.</text>
</comment>
<reference evidence="6" key="4">
    <citation type="submission" date="2025-09" db="UniProtKB">
        <authorList>
            <consortium name="Ensembl"/>
        </authorList>
    </citation>
    <scope>IDENTIFICATION</scope>
</reference>
<dbReference type="GO" id="GO:0005615">
    <property type="term" value="C:extracellular space"/>
    <property type="evidence" value="ECO:0007669"/>
    <property type="project" value="TreeGrafter"/>
</dbReference>
<evidence type="ECO:0000313" key="7">
    <source>
        <dbReference type="Proteomes" id="UP000018467"/>
    </source>
</evidence>
<dbReference type="PANTHER" id="PTHR11036:SF144">
    <property type="entry name" value="SEMAPHORIN-7A-LIKE"/>
    <property type="match status" value="1"/>
</dbReference>
<dbReference type="Proteomes" id="UP000018467">
    <property type="component" value="Unassembled WGS sequence"/>
</dbReference>
<evidence type="ECO:0000313" key="6">
    <source>
        <dbReference type="Ensembl" id="ENSAMXP00000033495.1"/>
    </source>
</evidence>
<dbReference type="InterPro" id="IPR001627">
    <property type="entry name" value="Semap_dom"/>
</dbReference>
<dbReference type="InterPro" id="IPR036352">
    <property type="entry name" value="Semap_dom_sf"/>
</dbReference>
<dbReference type="GeneTree" id="ENSGT00940000158358"/>
<dbReference type="PANTHER" id="PTHR11036">
    <property type="entry name" value="SEMAPHORIN"/>
    <property type="match status" value="1"/>
</dbReference>
<proteinExistence type="inferred from homology"/>
<dbReference type="Gene3D" id="2.130.10.10">
    <property type="entry name" value="YVTN repeat-like/Quinoprotein amine dehydrogenase"/>
    <property type="match status" value="1"/>
</dbReference>
<dbReference type="SMART" id="SM00630">
    <property type="entry name" value="Sema"/>
    <property type="match status" value="1"/>
</dbReference>
<dbReference type="GO" id="GO:0005886">
    <property type="term" value="C:plasma membrane"/>
    <property type="evidence" value="ECO:0007669"/>
    <property type="project" value="TreeGrafter"/>
</dbReference>
<reference evidence="7" key="2">
    <citation type="journal article" date="2014" name="Nat. Commun.">
        <title>The cavefish genome reveals candidate genes for eye loss.</title>
        <authorList>
            <person name="McGaugh S.E."/>
            <person name="Gross J.B."/>
            <person name="Aken B."/>
            <person name="Blin M."/>
            <person name="Borowsky R."/>
            <person name="Chalopin D."/>
            <person name="Hinaux H."/>
            <person name="Jeffery W.R."/>
            <person name="Keene A."/>
            <person name="Ma L."/>
            <person name="Minx P."/>
            <person name="Murphy D."/>
            <person name="O'Quin K.E."/>
            <person name="Retaux S."/>
            <person name="Rohner N."/>
            <person name="Searle S.M."/>
            <person name="Stahl B.A."/>
            <person name="Tabin C."/>
            <person name="Volff J.N."/>
            <person name="Yoshizawa M."/>
            <person name="Warren W.C."/>
        </authorList>
    </citation>
    <scope>NUCLEOTIDE SEQUENCE [LARGE SCALE GENOMIC DNA]</scope>
    <source>
        <strain evidence="7">female</strain>
    </source>
</reference>
<dbReference type="PROSITE" id="PS50835">
    <property type="entry name" value="IG_LIKE"/>
    <property type="match status" value="1"/>
</dbReference>
<reference evidence="6" key="3">
    <citation type="submission" date="2025-08" db="UniProtKB">
        <authorList>
            <consortium name="Ensembl"/>
        </authorList>
    </citation>
    <scope>IDENTIFICATION</scope>
</reference>
<evidence type="ECO:0000259" key="5">
    <source>
        <dbReference type="PROSITE" id="PS51004"/>
    </source>
</evidence>
<reference evidence="7" key="1">
    <citation type="submission" date="2013-03" db="EMBL/GenBank/DDBJ databases">
        <authorList>
            <person name="Jeffery W."/>
            <person name="Warren W."/>
            <person name="Wilson R.K."/>
        </authorList>
    </citation>
    <scope>NUCLEOTIDE SEQUENCE</scope>
    <source>
        <strain evidence="7">female</strain>
    </source>
</reference>
<evidence type="ECO:0000256" key="3">
    <source>
        <dbReference type="PROSITE-ProRule" id="PRU00352"/>
    </source>
</evidence>
<dbReference type="GO" id="GO:0001755">
    <property type="term" value="P:neural crest cell migration"/>
    <property type="evidence" value="ECO:0007669"/>
    <property type="project" value="TreeGrafter"/>
</dbReference>
<dbReference type="SUPFAM" id="SSF48726">
    <property type="entry name" value="Immunoglobulin"/>
    <property type="match status" value="1"/>
</dbReference>
<dbReference type="STRING" id="7994.ENSAMXP00000033495"/>
<dbReference type="GO" id="GO:0030335">
    <property type="term" value="P:positive regulation of cell migration"/>
    <property type="evidence" value="ECO:0007669"/>
    <property type="project" value="TreeGrafter"/>
</dbReference>